<dbReference type="PANTHER" id="PTHR45657:SF1">
    <property type="entry name" value="CRAL-TRIO DOMAIN-CONTAINING PROTEIN YKL091C-RELATED"/>
    <property type="match status" value="1"/>
</dbReference>
<dbReference type="AlphaFoldDB" id="A0A7S3PNN4"/>
<accession>A0A7S3PNN4</accession>
<dbReference type="InterPro" id="IPR036865">
    <property type="entry name" value="CRAL-TRIO_dom_sf"/>
</dbReference>
<dbReference type="Gene3D" id="3.40.525.10">
    <property type="entry name" value="CRAL-TRIO lipid binding domain"/>
    <property type="match status" value="1"/>
</dbReference>
<dbReference type="InterPro" id="IPR051026">
    <property type="entry name" value="PI/PC_transfer"/>
</dbReference>
<organism evidence="2">
    <name type="scientific">Aplanochytrium stocchinoi</name>
    <dbReference type="NCBI Taxonomy" id="215587"/>
    <lineage>
        <taxon>Eukaryota</taxon>
        <taxon>Sar</taxon>
        <taxon>Stramenopiles</taxon>
        <taxon>Bigyra</taxon>
        <taxon>Labyrinthulomycetes</taxon>
        <taxon>Thraustochytrida</taxon>
        <taxon>Thraustochytriidae</taxon>
        <taxon>Aplanochytrium</taxon>
    </lineage>
</organism>
<dbReference type="CDD" id="cd00170">
    <property type="entry name" value="SEC14"/>
    <property type="match status" value="1"/>
</dbReference>
<evidence type="ECO:0000259" key="1">
    <source>
        <dbReference type="PROSITE" id="PS50191"/>
    </source>
</evidence>
<proteinExistence type="predicted"/>
<sequence length="406" mass="46083">MFEKCNELKELRKELQMDLDGYASWMSLSLPSSELESEVETPATAPMLLSDVRMYRFLQGNGYDVSAAATAFRKMLEWRKSNNIEKDLVSHFNLYEMELKQSNLPNAKEINLASGSNGPWYDAGRTHDGHVVHIEVIGSGDPSAMIETVSEQKIIQHHMALLELRANVFDRLSVEQGKVIKSLQIRDLSLFGLHLVRHSGAMSLLGKIMKFGSNNYPESAQKAFFINTPPSFYVVWKVIQTFIRKETLEKTVFLDKSYHRELLKYVPVRIIHNMEYLTYTTAETHHDAVDTSRPANFVREISASAGSQAELFVYMTREKRNKVHIKFTECDPLPKAVILTSSPGEVNEQEISLGAVVDPNSTGFSHQITLSYPEGCHADECLLSLFVDNTESWIQSKVVKFHVKFL</sequence>
<dbReference type="PROSITE" id="PS50191">
    <property type="entry name" value="CRAL_TRIO"/>
    <property type="match status" value="1"/>
</dbReference>
<dbReference type="SUPFAM" id="SSF52087">
    <property type="entry name" value="CRAL/TRIO domain"/>
    <property type="match status" value="1"/>
</dbReference>
<dbReference type="SUPFAM" id="SSF46938">
    <property type="entry name" value="CRAL/TRIO N-terminal domain"/>
    <property type="match status" value="1"/>
</dbReference>
<dbReference type="SMART" id="SM00516">
    <property type="entry name" value="SEC14"/>
    <property type="match status" value="1"/>
</dbReference>
<gene>
    <name evidence="2" type="ORF">ASTO00021_LOCUS15502</name>
</gene>
<dbReference type="EMBL" id="HBIN01020293">
    <property type="protein sequence ID" value="CAE0445486.1"/>
    <property type="molecule type" value="Transcribed_RNA"/>
</dbReference>
<evidence type="ECO:0000313" key="2">
    <source>
        <dbReference type="EMBL" id="CAE0445486.1"/>
    </source>
</evidence>
<dbReference type="Pfam" id="PF00650">
    <property type="entry name" value="CRAL_TRIO"/>
    <property type="match status" value="1"/>
</dbReference>
<protein>
    <recommendedName>
        <fullName evidence="1">CRAL-TRIO domain-containing protein</fullName>
    </recommendedName>
</protein>
<dbReference type="PANTHER" id="PTHR45657">
    <property type="entry name" value="CRAL-TRIO DOMAIN-CONTAINING PROTEIN YKL091C-RELATED"/>
    <property type="match status" value="1"/>
</dbReference>
<dbReference type="InterPro" id="IPR001251">
    <property type="entry name" value="CRAL-TRIO_dom"/>
</dbReference>
<name>A0A7S3PNN4_9STRA</name>
<reference evidence="2" key="1">
    <citation type="submission" date="2021-01" db="EMBL/GenBank/DDBJ databases">
        <authorList>
            <person name="Corre E."/>
            <person name="Pelletier E."/>
            <person name="Niang G."/>
            <person name="Scheremetjew M."/>
            <person name="Finn R."/>
            <person name="Kale V."/>
            <person name="Holt S."/>
            <person name="Cochrane G."/>
            <person name="Meng A."/>
            <person name="Brown T."/>
            <person name="Cohen L."/>
        </authorList>
    </citation>
    <scope>NUCLEOTIDE SEQUENCE</scope>
    <source>
        <strain evidence="2">GSBS06</strain>
    </source>
</reference>
<feature type="domain" description="CRAL-TRIO" evidence="1">
    <location>
        <begin position="124"/>
        <end position="267"/>
    </location>
</feature>
<dbReference type="InterPro" id="IPR036273">
    <property type="entry name" value="CRAL/TRIO_N_dom_sf"/>
</dbReference>